<evidence type="ECO:0000313" key="2">
    <source>
        <dbReference type="EMBL" id="CAG5024424.1"/>
    </source>
</evidence>
<feature type="domain" description="Integrase catalytic" evidence="1">
    <location>
        <begin position="144"/>
        <end position="310"/>
    </location>
</feature>
<gene>
    <name evidence="2" type="ORF">PAPOLLO_LOCUS18140</name>
</gene>
<dbReference type="PANTHER" id="PTHR37984:SF5">
    <property type="entry name" value="PROTEIN NYNRIN-LIKE"/>
    <property type="match status" value="1"/>
</dbReference>
<protein>
    <submittedName>
        <fullName evidence="2">(apollo) hypothetical protein</fullName>
    </submittedName>
</protein>
<dbReference type="GO" id="GO:0015074">
    <property type="term" value="P:DNA integration"/>
    <property type="evidence" value="ECO:0007669"/>
    <property type="project" value="InterPro"/>
</dbReference>
<dbReference type="AlphaFoldDB" id="A0A8S3XHY2"/>
<comment type="caution">
    <text evidence="2">The sequence shown here is derived from an EMBL/GenBank/DDBJ whole genome shotgun (WGS) entry which is preliminary data.</text>
</comment>
<organism evidence="2 3">
    <name type="scientific">Parnassius apollo</name>
    <name type="common">Apollo butterfly</name>
    <name type="synonym">Papilio apollo</name>
    <dbReference type="NCBI Taxonomy" id="110799"/>
    <lineage>
        <taxon>Eukaryota</taxon>
        <taxon>Metazoa</taxon>
        <taxon>Ecdysozoa</taxon>
        <taxon>Arthropoda</taxon>
        <taxon>Hexapoda</taxon>
        <taxon>Insecta</taxon>
        <taxon>Pterygota</taxon>
        <taxon>Neoptera</taxon>
        <taxon>Endopterygota</taxon>
        <taxon>Lepidoptera</taxon>
        <taxon>Glossata</taxon>
        <taxon>Ditrysia</taxon>
        <taxon>Papilionoidea</taxon>
        <taxon>Papilionidae</taxon>
        <taxon>Parnassiinae</taxon>
        <taxon>Parnassini</taxon>
        <taxon>Parnassius</taxon>
        <taxon>Parnassius</taxon>
    </lineage>
</organism>
<sequence>MKTSFNKELHRVLTSKLDDNQSYMSSEQYLTFIEEVKAAKIATKRTTLQYRRLKRFDVCNIGDTEKLISVLSTSSSKNLKYYVKNEELFDILHEINIYWTRWEKQNGCRSKKKRYENITQEAIILYLHLCKPCQMKQKSLRKGLVVKPILCDEMNSRCQVDLIDMQTSPDGNFKFILVYQDHLTKFIQLRPLQSKIAEEVSKILLDIFCIFGSPSILQSDNGREFANQIVESLTQMWPGLKIVHGKPCHSQSQGSVERANQDVQSMLMTWMKDENCEKWSEGLRFVQLMKNRAYHHGIKRPPYQAMFGCDVKVGLRSSALPTETIENIENEEDLEQILKMLEGDGNNAESETITDVNQEETVGEAAKNRTDCDCIKRQIIDTNRKGAKDSLTVQANKMTALSNIKFSPCKIGDTVRVKIPDVDRGRGDFPNVLMVVLECNYDALYKLRNQFGTITELFSRNQFTICEAKFLDVDIVSPEKKSLRQIANAISTTGG</sequence>
<dbReference type="InterPro" id="IPR001584">
    <property type="entry name" value="Integrase_cat-core"/>
</dbReference>
<dbReference type="Proteomes" id="UP000691718">
    <property type="component" value="Unassembled WGS sequence"/>
</dbReference>
<dbReference type="OrthoDB" id="2499658at2759"/>
<dbReference type="EMBL" id="CAJQZP010001163">
    <property type="protein sequence ID" value="CAG5024424.1"/>
    <property type="molecule type" value="Genomic_DNA"/>
</dbReference>
<reference evidence="2" key="1">
    <citation type="submission" date="2021-04" db="EMBL/GenBank/DDBJ databases">
        <authorList>
            <person name="Tunstrom K."/>
        </authorList>
    </citation>
    <scope>NUCLEOTIDE SEQUENCE</scope>
</reference>
<proteinExistence type="predicted"/>
<evidence type="ECO:0000313" key="3">
    <source>
        <dbReference type="Proteomes" id="UP000691718"/>
    </source>
</evidence>
<evidence type="ECO:0000259" key="1">
    <source>
        <dbReference type="PROSITE" id="PS50994"/>
    </source>
</evidence>
<keyword evidence="3" id="KW-1185">Reference proteome</keyword>
<dbReference type="InterPro" id="IPR050951">
    <property type="entry name" value="Retrovirus_Pol_polyprotein"/>
</dbReference>
<dbReference type="PANTHER" id="PTHR37984">
    <property type="entry name" value="PROTEIN CBG26694"/>
    <property type="match status" value="1"/>
</dbReference>
<dbReference type="PROSITE" id="PS50994">
    <property type="entry name" value="INTEGRASE"/>
    <property type="match status" value="1"/>
</dbReference>
<accession>A0A8S3XHY2</accession>
<name>A0A8S3XHY2_PARAO</name>